<dbReference type="InterPro" id="IPR036097">
    <property type="entry name" value="HisK_dim/P_sf"/>
</dbReference>
<dbReference type="InterPro" id="IPR033480">
    <property type="entry name" value="sCache_2"/>
</dbReference>
<evidence type="ECO:0000313" key="18">
    <source>
        <dbReference type="Proteomes" id="UP000233248"/>
    </source>
</evidence>
<keyword evidence="7 15" id="KW-0812">Transmembrane</keyword>
<dbReference type="SMART" id="SM00387">
    <property type="entry name" value="HATPase_c"/>
    <property type="match status" value="1"/>
</dbReference>
<evidence type="ECO:0000256" key="2">
    <source>
        <dbReference type="ARBA" id="ARBA00004651"/>
    </source>
</evidence>
<keyword evidence="18" id="KW-1185">Reference proteome</keyword>
<evidence type="ECO:0000256" key="9">
    <source>
        <dbReference type="ARBA" id="ARBA00022777"/>
    </source>
</evidence>
<organism evidence="17 18">
    <name type="scientific">Malaciobacter halophilus</name>
    <dbReference type="NCBI Taxonomy" id="197482"/>
    <lineage>
        <taxon>Bacteria</taxon>
        <taxon>Pseudomonadati</taxon>
        <taxon>Campylobacterota</taxon>
        <taxon>Epsilonproteobacteria</taxon>
        <taxon>Campylobacterales</taxon>
        <taxon>Arcobacteraceae</taxon>
        <taxon>Malaciobacter</taxon>
    </lineage>
</organism>
<dbReference type="InterPro" id="IPR004358">
    <property type="entry name" value="Sig_transdc_His_kin-like_C"/>
</dbReference>
<dbReference type="SUPFAM" id="SSF47384">
    <property type="entry name" value="Homodimeric domain of signal transducing histidine kinase"/>
    <property type="match status" value="1"/>
</dbReference>
<dbReference type="SUPFAM" id="SSF55874">
    <property type="entry name" value="ATPase domain of HSP90 chaperone/DNA topoisomerase II/histidine kinase"/>
    <property type="match status" value="1"/>
</dbReference>
<dbReference type="Gene3D" id="3.30.565.10">
    <property type="entry name" value="Histidine kinase-like ATPase, C-terminal domain"/>
    <property type="match status" value="1"/>
</dbReference>
<evidence type="ECO:0000256" key="13">
    <source>
        <dbReference type="ARBA" id="ARBA00023136"/>
    </source>
</evidence>
<proteinExistence type="predicted"/>
<evidence type="ECO:0000259" key="16">
    <source>
        <dbReference type="PROSITE" id="PS50109"/>
    </source>
</evidence>
<dbReference type="InterPro" id="IPR004010">
    <property type="entry name" value="Double_Cache_2"/>
</dbReference>
<reference evidence="17 18" key="1">
    <citation type="submission" date="2017-09" db="EMBL/GenBank/DDBJ databases">
        <title>Genomics of the genus Arcobacter.</title>
        <authorList>
            <person name="Perez-Cataluna A."/>
            <person name="Figueras M.J."/>
            <person name="Salas-Masso N."/>
        </authorList>
    </citation>
    <scope>NUCLEOTIDE SEQUENCE [LARGE SCALE GENOMIC DNA]</scope>
    <source>
        <strain evidence="17 18">DSM 18005</strain>
    </source>
</reference>
<evidence type="ECO:0000256" key="5">
    <source>
        <dbReference type="ARBA" id="ARBA00022553"/>
    </source>
</evidence>
<accession>A0A2N1J1W5</accession>
<evidence type="ECO:0000313" key="17">
    <source>
        <dbReference type="EMBL" id="PKI80494.1"/>
    </source>
</evidence>
<keyword evidence="8" id="KW-0547">Nucleotide-binding</keyword>
<keyword evidence="6" id="KW-0808">Transferase</keyword>
<dbReference type="PROSITE" id="PS50109">
    <property type="entry name" value="HIS_KIN"/>
    <property type="match status" value="1"/>
</dbReference>
<dbReference type="GO" id="GO:0005886">
    <property type="term" value="C:plasma membrane"/>
    <property type="evidence" value="ECO:0007669"/>
    <property type="project" value="UniProtKB-SubCell"/>
</dbReference>
<evidence type="ECO:0000256" key="10">
    <source>
        <dbReference type="ARBA" id="ARBA00022840"/>
    </source>
</evidence>
<keyword evidence="14" id="KW-0175">Coiled coil</keyword>
<dbReference type="Gene3D" id="1.10.287.130">
    <property type="match status" value="1"/>
</dbReference>
<evidence type="ECO:0000256" key="14">
    <source>
        <dbReference type="SAM" id="Coils"/>
    </source>
</evidence>
<name>A0A2N1J1W5_9BACT</name>
<gene>
    <name evidence="17" type="ORF">CP960_08755</name>
</gene>
<dbReference type="Proteomes" id="UP000233248">
    <property type="component" value="Unassembled WGS sequence"/>
</dbReference>
<evidence type="ECO:0000256" key="8">
    <source>
        <dbReference type="ARBA" id="ARBA00022741"/>
    </source>
</evidence>
<dbReference type="InterPro" id="IPR036890">
    <property type="entry name" value="HATPase_C_sf"/>
</dbReference>
<comment type="caution">
    <text evidence="17">The sequence shown here is derived from an EMBL/GenBank/DDBJ whole genome shotgun (WGS) entry which is preliminary data.</text>
</comment>
<dbReference type="InterPro" id="IPR003661">
    <property type="entry name" value="HisK_dim/P_dom"/>
</dbReference>
<dbReference type="EC" id="2.7.13.3" evidence="3"/>
<feature type="transmembrane region" description="Helical" evidence="15">
    <location>
        <begin position="348"/>
        <end position="373"/>
    </location>
</feature>
<dbReference type="InterPro" id="IPR003594">
    <property type="entry name" value="HATPase_dom"/>
</dbReference>
<dbReference type="PANTHER" id="PTHR43065">
    <property type="entry name" value="SENSOR HISTIDINE KINASE"/>
    <property type="match status" value="1"/>
</dbReference>
<evidence type="ECO:0000256" key="3">
    <source>
        <dbReference type="ARBA" id="ARBA00012438"/>
    </source>
</evidence>
<dbReference type="Pfam" id="PF08269">
    <property type="entry name" value="dCache_2"/>
    <property type="match status" value="1"/>
</dbReference>
<dbReference type="Gene3D" id="3.30.450.20">
    <property type="entry name" value="PAS domain"/>
    <property type="match status" value="2"/>
</dbReference>
<feature type="coiled-coil region" evidence="14">
    <location>
        <begin position="374"/>
        <end position="401"/>
    </location>
</feature>
<dbReference type="Pfam" id="PF02518">
    <property type="entry name" value="HATPase_c"/>
    <property type="match status" value="1"/>
</dbReference>
<dbReference type="AlphaFoldDB" id="A0A2N1J1W5"/>
<comment type="catalytic activity">
    <reaction evidence="1">
        <text>ATP + protein L-histidine = ADP + protein N-phospho-L-histidine.</text>
        <dbReference type="EC" id="2.7.13.3"/>
    </reaction>
</comment>
<evidence type="ECO:0000256" key="1">
    <source>
        <dbReference type="ARBA" id="ARBA00000085"/>
    </source>
</evidence>
<protein>
    <recommendedName>
        <fullName evidence="3">histidine kinase</fullName>
        <ecNumber evidence="3">2.7.13.3</ecNumber>
    </recommendedName>
</protein>
<dbReference type="GO" id="GO:0000155">
    <property type="term" value="F:phosphorelay sensor kinase activity"/>
    <property type="evidence" value="ECO:0007669"/>
    <property type="project" value="InterPro"/>
</dbReference>
<sequence>MPVNYKNEKILTNIIRYSLPLLTIVLSLIITLLLYLENKTTFEKEKEVLSRSFIKKNKKLIHEEVQRVHKYISFMKESTEEELKESIKSRVYEAHNIATQIYNEYKDKKTKEEIFEIIKQTLGSIIFNEGRGYYFIDDKDGVKRLQSLNRQYEGKDLSNFEDANGYKFVKTIIQTIKNKSERFDTYYWYKPHEEKAYKKISFYKYFEPYDVVIGSGEYVKDFEEKVKKRVLEYVNLIRYADYGYIFIIDYDFTYLSHIRKDYIGKNVDEIKDAENKRRVLKDLKIMASNGEGYYSYVQDEKPNTKLPTKKISFVKGLNGWDWIIGTGFYQDDMEQSLRNKQKELNEKFFSYITNVIIFAIILTFLFLFISIYISKLLEEKFKSYKKEIENQQNILAQQSKMASMGEMIANIAHQWRQPLSIISTAATGISFQKELNSLSDKEFFEATAKINESAQYLSKTIDDFKNFFSPTKKEVEADIKHLFDKTFKLLDAQFKTKNIQVIKNIPQVKFKTLENEFLQVLINILNNARDELIKYDQDRYIFIDVVKEKENLIIEILDNAKGIEDKYLSKVFEPYFTTKEKSIGTGIGLYMSHEIISKHLNGTLSVQNVEYKYKNQTFKGAKFIINIPIY</sequence>
<dbReference type="PRINTS" id="PR00344">
    <property type="entry name" value="BCTRLSENSOR"/>
</dbReference>
<dbReference type="OrthoDB" id="5348736at2"/>
<evidence type="ECO:0000256" key="11">
    <source>
        <dbReference type="ARBA" id="ARBA00022989"/>
    </source>
</evidence>
<keyword evidence="9 17" id="KW-0418">Kinase</keyword>
<evidence type="ECO:0000256" key="4">
    <source>
        <dbReference type="ARBA" id="ARBA00022475"/>
    </source>
</evidence>
<keyword evidence="5" id="KW-0597">Phosphoprotein</keyword>
<feature type="domain" description="Histidine kinase" evidence="16">
    <location>
        <begin position="410"/>
        <end position="630"/>
    </location>
</feature>
<dbReference type="Pfam" id="PF00512">
    <property type="entry name" value="HisKA"/>
    <property type="match status" value="1"/>
</dbReference>
<keyword evidence="11 15" id="KW-1133">Transmembrane helix</keyword>
<evidence type="ECO:0000256" key="15">
    <source>
        <dbReference type="SAM" id="Phobius"/>
    </source>
</evidence>
<keyword evidence="12" id="KW-0902">Two-component regulatory system</keyword>
<keyword evidence="10" id="KW-0067">ATP-binding</keyword>
<dbReference type="RefSeq" id="WP_101185039.1">
    <property type="nucleotide sequence ID" value="NZ_CP031218.1"/>
</dbReference>
<dbReference type="InterPro" id="IPR005467">
    <property type="entry name" value="His_kinase_dom"/>
</dbReference>
<evidence type="ECO:0000256" key="7">
    <source>
        <dbReference type="ARBA" id="ARBA00022692"/>
    </source>
</evidence>
<dbReference type="SMART" id="SM01049">
    <property type="entry name" value="Cache_2"/>
    <property type="match status" value="2"/>
</dbReference>
<dbReference type="GO" id="GO:0005524">
    <property type="term" value="F:ATP binding"/>
    <property type="evidence" value="ECO:0007669"/>
    <property type="project" value="UniProtKB-KW"/>
</dbReference>
<dbReference type="EMBL" id="NXIF01000033">
    <property type="protein sequence ID" value="PKI80494.1"/>
    <property type="molecule type" value="Genomic_DNA"/>
</dbReference>
<keyword evidence="4" id="KW-1003">Cell membrane</keyword>
<comment type="subcellular location">
    <subcellularLocation>
        <location evidence="2">Cell membrane</location>
        <topology evidence="2">Multi-pass membrane protein</topology>
    </subcellularLocation>
</comment>
<evidence type="ECO:0000256" key="12">
    <source>
        <dbReference type="ARBA" id="ARBA00023012"/>
    </source>
</evidence>
<evidence type="ECO:0000256" key="6">
    <source>
        <dbReference type="ARBA" id="ARBA00022679"/>
    </source>
</evidence>
<dbReference type="CDD" id="cd00082">
    <property type="entry name" value="HisKA"/>
    <property type="match status" value="1"/>
</dbReference>
<feature type="transmembrane region" description="Helical" evidence="15">
    <location>
        <begin position="14"/>
        <end position="36"/>
    </location>
</feature>
<dbReference type="PANTHER" id="PTHR43065:SF10">
    <property type="entry name" value="PEROXIDE STRESS-ACTIVATED HISTIDINE KINASE MAK3"/>
    <property type="match status" value="1"/>
</dbReference>
<keyword evidence="13 15" id="KW-0472">Membrane</keyword>